<dbReference type="Pfam" id="PF00425">
    <property type="entry name" value="Chorismate_bind"/>
    <property type="match status" value="1"/>
</dbReference>
<dbReference type="eggNOG" id="COG0147">
    <property type="taxonomic scope" value="Bacteria"/>
</dbReference>
<dbReference type="InterPro" id="IPR005801">
    <property type="entry name" value="ADC_synthase"/>
</dbReference>
<dbReference type="RefSeq" id="WP_028963702.1">
    <property type="nucleotide sequence ID" value="NZ_ASHX02000001.1"/>
</dbReference>
<evidence type="ECO:0000313" key="3">
    <source>
        <dbReference type="EMBL" id="OEJ93974.1"/>
    </source>
</evidence>
<dbReference type="Gene3D" id="3.60.120.10">
    <property type="entry name" value="Anthranilate synthase"/>
    <property type="match status" value="1"/>
</dbReference>
<dbReference type="InterPro" id="IPR019999">
    <property type="entry name" value="Anth_synth_I-like"/>
</dbReference>
<dbReference type="PANTHER" id="PTHR11236">
    <property type="entry name" value="AMINOBENZOATE/ANTHRANILATE SYNTHASE"/>
    <property type="match status" value="1"/>
</dbReference>
<proteinExistence type="predicted"/>
<feature type="domain" description="Anthranilate synthase component I N-terminal" evidence="2">
    <location>
        <begin position="21"/>
        <end position="183"/>
    </location>
</feature>
<evidence type="ECO:0000259" key="1">
    <source>
        <dbReference type="Pfam" id="PF00425"/>
    </source>
</evidence>
<evidence type="ECO:0000259" key="2">
    <source>
        <dbReference type="Pfam" id="PF04715"/>
    </source>
</evidence>
<gene>
    <name evidence="3" type="ORF">J116_005285</name>
</gene>
<dbReference type="SUPFAM" id="SSF56322">
    <property type="entry name" value="ADC synthase"/>
    <property type="match status" value="1"/>
</dbReference>
<dbReference type="InterPro" id="IPR015890">
    <property type="entry name" value="Chorismate_C"/>
</dbReference>
<dbReference type="EMBL" id="ASHX02000001">
    <property type="protein sequence ID" value="OEJ93974.1"/>
    <property type="molecule type" value="Genomic_DNA"/>
</dbReference>
<dbReference type="Proteomes" id="UP000095329">
    <property type="component" value="Unassembled WGS sequence"/>
</dbReference>
<feature type="domain" description="Chorismate-utilising enzyme C-terminal" evidence="1">
    <location>
        <begin position="240"/>
        <end position="493"/>
    </location>
</feature>
<dbReference type="OrthoDB" id="3518032at2"/>
<protein>
    <submittedName>
        <fullName evidence="3">2-amino-4-deoxychorismate synthase</fullName>
    </submittedName>
</protein>
<dbReference type="InterPro" id="IPR006805">
    <property type="entry name" value="Anth_synth_I_N"/>
</dbReference>
<dbReference type="STRING" id="1306406.J116_005285"/>
<dbReference type="PRINTS" id="PR00095">
    <property type="entry name" value="ANTSNTHASEI"/>
</dbReference>
<keyword evidence="4" id="KW-1185">Reference proteome</keyword>
<dbReference type="Pfam" id="PF04715">
    <property type="entry name" value="Anth_synt_I_N"/>
    <property type="match status" value="1"/>
</dbReference>
<reference evidence="3 4" key="1">
    <citation type="journal article" date="2013" name="Genome Announc.">
        <title>Genome Sequence of Streptomyces violaceusniger Strain SPC6, a Halotolerant Streptomycete That Exhibits Rapid Growth and Development.</title>
        <authorList>
            <person name="Chen X."/>
            <person name="Zhang B."/>
            <person name="Zhang W."/>
            <person name="Wu X."/>
            <person name="Zhang M."/>
            <person name="Chen T."/>
            <person name="Liu G."/>
            <person name="Dyson P."/>
        </authorList>
    </citation>
    <scope>NUCLEOTIDE SEQUENCE [LARGE SCALE GENOMIC DNA]</scope>
    <source>
        <strain evidence="3 4">SPC6</strain>
    </source>
</reference>
<dbReference type="AlphaFoldDB" id="A0A1D3DNS4"/>
<sequence length="508" mass="55873">MRRAEHIAVRVTATRLPQHDSLGVYERLRAARGEEDVFLFESVDGAEPDRRWAVVGFGRLAEIRVFGGHVEIDGVPGVVGPLLSAAEGAGLRPEVSAPGGPGHRLALPGDGGRVWELLARAQGLFDVATDVPVTSYAFGFLTSFAYESVWHMETLPARTKAPNGPDITLTLFRDTVWYDLTTGEARLLRAESAAFPRRADGAPDEVVAMAREAARERADGRPAAVPEAPAPLSVSDSVSRETFLEWADICLEHIRVGDIYQIQIGHRIDVRTTLTPVDVYRRLRARNPSPYMYLMPRAGSTLIGASPELFFRIEGDEILMRPIAGTARRGADEEENQRRVKEMRESVKEQAEHIMLVDLCRNDIGRVSRPSTQPVDRLMAVESYSHVFHLVSTVSGRLEEGVDTWQAVRATFPAGTMTGAPKVRAMEIIDGLERERRGSYAGAVGLADVRGWSEFALCIRTVEYDGTTYSTQSSAGMVAQSEPEAEWRETLAKMGAAHWALTGEELLP</sequence>
<accession>A0A1D3DNS4</accession>
<evidence type="ECO:0000313" key="4">
    <source>
        <dbReference type="Proteomes" id="UP000095329"/>
    </source>
</evidence>
<comment type="caution">
    <text evidence="3">The sequence shown here is derived from an EMBL/GenBank/DDBJ whole genome shotgun (WGS) entry which is preliminary data.</text>
</comment>
<name>A0A1D3DNS4_9ACTN</name>
<dbReference type="PANTHER" id="PTHR11236:SF9">
    <property type="entry name" value="ANTHRANILATE SYNTHASE COMPONENT 1"/>
    <property type="match status" value="1"/>
</dbReference>
<dbReference type="GO" id="GO:0000162">
    <property type="term" value="P:L-tryptophan biosynthetic process"/>
    <property type="evidence" value="ECO:0007669"/>
    <property type="project" value="TreeGrafter"/>
</dbReference>
<organism evidence="3 4">
    <name type="scientific">Streptomyces thermolilacinus SPC6</name>
    <dbReference type="NCBI Taxonomy" id="1306406"/>
    <lineage>
        <taxon>Bacteria</taxon>
        <taxon>Bacillati</taxon>
        <taxon>Actinomycetota</taxon>
        <taxon>Actinomycetes</taxon>
        <taxon>Kitasatosporales</taxon>
        <taxon>Streptomycetaceae</taxon>
        <taxon>Streptomyces</taxon>
    </lineage>
</organism>